<dbReference type="InterPro" id="IPR018306">
    <property type="entry name" value="Phage_T5_Orf172_DNA-bd"/>
</dbReference>
<dbReference type="PROSITE" id="PS51750">
    <property type="entry name" value="BRO_N"/>
    <property type="match status" value="1"/>
</dbReference>
<organism evidence="2 3">
    <name type="scientific">Helicoverpa armigera nucleopolyhedrovirus</name>
    <dbReference type="NCBI Taxonomy" id="51313"/>
    <lineage>
        <taxon>Viruses</taxon>
        <taxon>Viruses incertae sedis</taxon>
        <taxon>Naldaviricetes</taxon>
        <taxon>Lefavirales</taxon>
        <taxon>Baculoviridae</taxon>
        <taxon>Alphabaculovirus</taxon>
        <taxon>Alphabaculovirus helarmigerae</taxon>
    </lineage>
</organism>
<reference evidence="2 3" key="6">
    <citation type="journal article" date="2001" name="J. Gen. Virol.">
        <title>The sequence of the Helicoverpa armigera single nucleocapsid nucleopolyhedrovirus genome.</title>
        <authorList>
            <person name="Chen X."/>
            <person name="IJkel W.F."/>
            <person name="Tarchini R."/>
            <person name="Sun X."/>
            <person name="Sandbrink H."/>
            <person name="Wang H."/>
            <person name="Peters S."/>
            <person name="Zuidema D."/>
            <person name="Lankhorst R.K."/>
            <person name="Vlak J.M."/>
            <person name="Hu Z."/>
        </authorList>
    </citation>
    <scope>NUCLEOTIDE SEQUENCE [LARGE SCALE GENOMIC DNA]</scope>
</reference>
<proteinExistence type="predicted"/>
<evidence type="ECO:0000259" key="1">
    <source>
        <dbReference type="PROSITE" id="PS51750"/>
    </source>
</evidence>
<dbReference type="Pfam" id="PF02498">
    <property type="entry name" value="Bro-N"/>
    <property type="match status" value="1"/>
</dbReference>
<accession>Q99GY8</accession>
<protein>
    <submittedName>
        <fullName evidence="2">Bro</fullName>
    </submittedName>
</protein>
<dbReference type="EMBL" id="AF271059">
    <property type="protein sequence ID" value="AAG53802.1"/>
    <property type="molecule type" value="Genomic_DNA"/>
</dbReference>
<sequence length="244" mass="28270">MSLTKIQFGDKEVETYTVDFNGEKWMVANPFAEALNYSRANKAILEKVSDGNQKTFDQIKPYRIVHDGTGESSVIPRNMKPNTKFINRAGVFELIMSSQMEYARQFRYWLSSVKLNTTVETDSIAEFNEWRADAANMALLKSMVEQRNKNDKGVVYVVTNRLLQMIDAYKIGYTFDLTARLNELNVASPLDFKSVFVRESSNPYDLEQKLHRHFHESRIKREFFKLTEEDLALLPLICDNLLAQ</sequence>
<dbReference type="Proteomes" id="UP000235324">
    <property type="component" value="Segment"/>
</dbReference>
<reference evidence="2 3" key="7">
    <citation type="journal article" date="2001" name="Virus Genes">
        <title>Nucleotide sequence and transcriptional analysis of a putative basic DNA-binding protein of Helicoverpa armigera nucleopolyhedrovirus.</title>
        <authorList>
            <person name="Wang H."/>
            <person name="Chen X."/>
            <person name="Wang H."/>
            <person name="Arif B.M."/>
            <person name="Vlak J.M."/>
            <person name="Hu Z."/>
        </authorList>
    </citation>
    <scope>NUCLEOTIDE SEQUENCE [LARGE SCALE GENOMIC DNA]</scope>
</reference>
<dbReference type="InterPro" id="IPR003497">
    <property type="entry name" value="BRO_N_domain"/>
</dbReference>
<dbReference type="GeneID" id="919955"/>
<reference evidence="2 3" key="5">
    <citation type="journal article" date="2000" name="Zhongguo Bing Du Xue">
        <title>Sequence analysis of the iap3 gene of Heliothis armigera single-nucleocapsid nucleopolyhedrovirus.</title>
        <authorList>
            <person name="Wang H."/>
            <person name="Hu Z."/>
            <person name="Sun X."/>
            <person name="Vlak J.M."/>
            <person name="Chen X."/>
        </authorList>
    </citation>
    <scope>NUCLEOTIDE SEQUENCE [LARGE SCALE GENOMIC DNA]</scope>
</reference>
<feature type="domain" description="Bro-N" evidence="1">
    <location>
        <begin position="1"/>
        <end position="123"/>
    </location>
</feature>
<name>Q99GY8_9ABAC</name>
<dbReference type="SMART" id="SM01040">
    <property type="entry name" value="Bro-N"/>
    <property type="match status" value="1"/>
</dbReference>
<dbReference type="Pfam" id="PF13455">
    <property type="entry name" value="MUG113"/>
    <property type="match status" value="1"/>
</dbReference>
<reference evidence="2 3" key="3">
    <citation type="journal article" date="1999" name="Virus Res.">
        <title>Identification, sequence analysis and phylogeny of the lef-2 gene of Helicoverpa armigera single-nucleocapsid baculovirus.</title>
        <authorList>
            <person name="Chen X."/>
            <person name="IJkel W.F."/>
            <person name="Dominy C."/>
            <person name="de Andrade Zanotto P.M."/>
            <person name="Hashimoto Y."/>
            <person name="Faktor O."/>
            <person name="Hayakawa T."/>
            <person name="Wang C."/>
            <person name="Prekumar A."/>
            <person name="Mathavan S."/>
            <person name="Krell P.J."/>
            <person name="Hu Z."/>
            <person name="Vlak J.M."/>
        </authorList>
    </citation>
    <scope>NUCLEOTIDE SEQUENCE [LARGE SCALE GENOMIC DNA]</scope>
</reference>
<reference evidence="2 3" key="2">
    <citation type="journal article" date="1997" name="Zhongguo Bing Du Xue">
        <title>Sequence analysis of the Heliothis armigera single-nucleocapsid nucleopolyhedrovirus polyhedrin.</title>
        <authorList>
            <person name="Chen X."/>
            <person name="Hu Z."/>
            <person name="Vlak J.M."/>
        </authorList>
    </citation>
    <scope>NUCLEOTIDE SEQUENCE [LARGE SCALE GENOMIC DNA]</scope>
</reference>
<keyword evidence="3" id="KW-1185">Reference proteome</keyword>
<reference evidence="2 3" key="4">
    <citation type="journal article" date="2000" name="Zhongguo Bing Du Xue">
        <title>Sequence analysis of the gp37 gene of Heliothis armigera single-nucleocapsid nucleopolyhedrovirus.</title>
        <authorList>
            <person name="Deng F."/>
            <person name="Chen X."/>
            <person name="Vlak J.M."/>
            <person name="Arif B.M."/>
            <person name="Hu Z."/>
        </authorList>
    </citation>
    <scope>NUCLEOTIDE SEQUENCE [LARGE SCALE GENOMIC DNA]</scope>
</reference>
<reference evidence="2 3" key="1">
    <citation type="journal article" date="1997" name="Virus Genes">
        <title>Analysis of the ecdysteroid UDP-glucosyltransferase gene of Heliothis armigera single-nucleocapsid baculovirus.</title>
        <authorList>
            <person name="Chen X."/>
            <person name="Hu Z."/>
            <person name="Jehle J.A."/>
            <person name="Zhang Y."/>
            <person name="Vlak J.M."/>
        </authorList>
    </citation>
    <scope>NUCLEOTIDE SEQUENCE [LARGE SCALE GENOMIC DNA]</scope>
</reference>
<evidence type="ECO:0000313" key="3">
    <source>
        <dbReference type="Proteomes" id="UP000235324"/>
    </source>
</evidence>
<dbReference type="RefSeq" id="NP_075128.1">
    <property type="nucleotide sequence ID" value="NC_002654.2"/>
</dbReference>
<dbReference type="KEGG" id="vg:919955"/>
<evidence type="ECO:0000313" key="2">
    <source>
        <dbReference type="EMBL" id="AAG53802.1"/>
    </source>
</evidence>
<dbReference type="SMART" id="SM00974">
    <property type="entry name" value="T5orf172"/>
    <property type="match status" value="1"/>
</dbReference>